<protein>
    <submittedName>
        <fullName evidence="2">MarR family winged helix-turn-helix transcriptional regulator</fullName>
    </submittedName>
</protein>
<dbReference type="RefSeq" id="WP_344313626.1">
    <property type="nucleotide sequence ID" value="NZ_BAAANY010000025.1"/>
</dbReference>
<dbReference type="PROSITE" id="PS50995">
    <property type="entry name" value="HTH_MARR_2"/>
    <property type="match status" value="1"/>
</dbReference>
<proteinExistence type="predicted"/>
<feature type="domain" description="HTH marR-type" evidence="1">
    <location>
        <begin position="9"/>
        <end position="142"/>
    </location>
</feature>
<evidence type="ECO:0000313" key="2">
    <source>
        <dbReference type="EMBL" id="GAA1702402.1"/>
    </source>
</evidence>
<reference evidence="2 3" key="1">
    <citation type="journal article" date="2019" name="Int. J. Syst. Evol. Microbiol.">
        <title>The Global Catalogue of Microorganisms (GCM) 10K type strain sequencing project: providing services to taxonomists for standard genome sequencing and annotation.</title>
        <authorList>
            <consortium name="The Broad Institute Genomics Platform"/>
            <consortium name="The Broad Institute Genome Sequencing Center for Infectious Disease"/>
            <person name="Wu L."/>
            <person name="Ma J."/>
        </authorList>
    </citation>
    <scope>NUCLEOTIDE SEQUENCE [LARGE SCALE GENOMIC DNA]</scope>
    <source>
        <strain evidence="2 3">JCM 14718</strain>
    </source>
</reference>
<comment type="caution">
    <text evidence="2">The sequence shown here is derived from an EMBL/GenBank/DDBJ whole genome shotgun (WGS) entry which is preliminary data.</text>
</comment>
<dbReference type="InterPro" id="IPR036388">
    <property type="entry name" value="WH-like_DNA-bd_sf"/>
</dbReference>
<dbReference type="SUPFAM" id="SSF46785">
    <property type="entry name" value="Winged helix' DNA-binding domain"/>
    <property type="match status" value="1"/>
</dbReference>
<evidence type="ECO:0000313" key="3">
    <source>
        <dbReference type="Proteomes" id="UP001500618"/>
    </source>
</evidence>
<dbReference type="Proteomes" id="UP001500618">
    <property type="component" value="Unassembled WGS sequence"/>
</dbReference>
<accession>A0ABN2ICI4</accession>
<keyword evidence="3" id="KW-1185">Reference proteome</keyword>
<dbReference type="PANTHER" id="PTHR33164">
    <property type="entry name" value="TRANSCRIPTIONAL REGULATOR, MARR FAMILY"/>
    <property type="match status" value="1"/>
</dbReference>
<dbReference type="Gene3D" id="1.10.10.10">
    <property type="entry name" value="Winged helix-like DNA-binding domain superfamily/Winged helix DNA-binding domain"/>
    <property type="match status" value="1"/>
</dbReference>
<evidence type="ECO:0000259" key="1">
    <source>
        <dbReference type="PROSITE" id="PS50995"/>
    </source>
</evidence>
<dbReference type="InterPro" id="IPR000835">
    <property type="entry name" value="HTH_MarR-typ"/>
</dbReference>
<gene>
    <name evidence="2" type="ORF">GCM10009765_59820</name>
</gene>
<dbReference type="InterPro" id="IPR039422">
    <property type="entry name" value="MarR/SlyA-like"/>
</dbReference>
<dbReference type="PANTHER" id="PTHR33164:SF57">
    <property type="entry name" value="MARR-FAMILY TRANSCRIPTIONAL REGULATOR"/>
    <property type="match status" value="1"/>
</dbReference>
<dbReference type="EMBL" id="BAAANY010000025">
    <property type="protein sequence ID" value="GAA1702402.1"/>
    <property type="molecule type" value="Genomic_DNA"/>
</dbReference>
<dbReference type="InterPro" id="IPR036390">
    <property type="entry name" value="WH_DNA-bd_sf"/>
</dbReference>
<sequence length="149" mass="15996">MTASTAGAGPALFRLVRFWSRRWAPTAAAHAPGDTQHVQQVQVVEAIAASGREVTVADVAFQLGLDRSVASRMVGEAIRSGHVDRGSSSADARRANLTLTAAGQAFLAAAHDFQQHAYEQLVADWDPADQQRFATYLRQLADQVTSPPK</sequence>
<organism evidence="2 3">
    <name type="scientific">Fodinicola feengrottensis</name>
    <dbReference type="NCBI Taxonomy" id="435914"/>
    <lineage>
        <taxon>Bacteria</taxon>
        <taxon>Bacillati</taxon>
        <taxon>Actinomycetota</taxon>
        <taxon>Actinomycetes</taxon>
        <taxon>Mycobacteriales</taxon>
        <taxon>Fodinicola</taxon>
    </lineage>
</organism>
<dbReference type="SMART" id="SM00347">
    <property type="entry name" value="HTH_MARR"/>
    <property type="match status" value="1"/>
</dbReference>
<dbReference type="Pfam" id="PF12802">
    <property type="entry name" value="MarR_2"/>
    <property type="match status" value="1"/>
</dbReference>
<name>A0ABN2ICI4_9ACTN</name>